<organism evidence="1 2">
    <name type="scientific">Plakobranchus ocellatus</name>
    <dbReference type="NCBI Taxonomy" id="259542"/>
    <lineage>
        <taxon>Eukaryota</taxon>
        <taxon>Metazoa</taxon>
        <taxon>Spiralia</taxon>
        <taxon>Lophotrochozoa</taxon>
        <taxon>Mollusca</taxon>
        <taxon>Gastropoda</taxon>
        <taxon>Heterobranchia</taxon>
        <taxon>Euthyneura</taxon>
        <taxon>Panpulmonata</taxon>
        <taxon>Sacoglossa</taxon>
        <taxon>Placobranchoidea</taxon>
        <taxon>Plakobranchidae</taxon>
        <taxon>Plakobranchus</taxon>
    </lineage>
</organism>
<proteinExistence type="predicted"/>
<keyword evidence="2" id="KW-1185">Reference proteome</keyword>
<accession>A0AAV4DXJ1</accession>
<comment type="caution">
    <text evidence="1">The sequence shown here is derived from an EMBL/GenBank/DDBJ whole genome shotgun (WGS) entry which is preliminary data.</text>
</comment>
<evidence type="ECO:0000313" key="1">
    <source>
        <dbReference type="EMBL" id="GFO48978.1"/>
    </source>
</evidence>
<reference evidence="1 2" key="1">
    <citation type="journal article" date="2021" name="Elife">
        <title>Chloroplast acquisition without the gene transfer in kleptoplastic sea slugs, Plakobranchus ocellatus.</title>
        <authorList>
            <person name="Maeda T."/>
            <person name="Takahashi S."/>
            <person name="Yoshida T."/>
            <person name="Shimamura S."/>
            <person name="Takaki Y."/>
            <person name="Nagai Y."/>
            <person name="Toyoda A."/>
            <person name="Suzuki Y."/>
            <person name="Arimoto A."/>
            <person name="Ishii H."/>
            <person name="Satoh N."/>
            <person name="Nishiyama T."/>
            <person name="Hasebe M."/>
            <person name="Maruyama T."/>
            <person name="Minagawa J."/>
            <person name="Obokata J."/>
            <person name="Shigenobu S."/>
        </authorList>
    </citation>
    <scope>NUCLEOTIDE SEQUENCE [LARGE SCALE GENOMIC DNA]</scope>
</reference>
<evidence type="ECO:0000313" key="2">
    <source>
        <dbReference type="Proteomes" id="UP000735302"/>
    </source>
</evidence>
<dbReference type="Proteomes" id="UP000735302">
    <property type="component" value="Unassembled WGS sequence"/>
</dbReference>
<dbReference type="AlphaFoldDB" id="A0AAV4DXJ1"/>
<gene>
    <name evidence="1" type="ORF">PoB_007548300</name>
</gene>
<protein>
    <submittedName>
        <fullName evidence="1">Uncharacterized protein</fullName>
    </submittedName>
</protein>
<dbReference type="EMBL" id="BLXT01008455">
    <property type="protein sequence ID" value="GFO48978.1"/>
    <property type="molecule type" value="Genomic_DNA"/>
</dbReference>
<name>A0AAV4DXJ1_9GAST</name>
<sequence length="80" mass="9063">MKTPDEARTLQYATAKDMEWRKGKLSTDTSNIHPIHLYPQSFSSIYTTLGEDAIETVELALVLQAYRCANSGQYSQKGHR</sequence>